<gene>
    <name evidence="1" type="ORF">KYC_08120</name>
</gene>
<sequence>MKKILRATGRAKALVEQQGGLLTAIGSATRILCNEGWPGIRKRLSSPVQPVAAPLAGHAWNRPADEDDFAFELPFAHTSPRDGRRACAIVHAFYPELCPDVRRYLENVPGQLDVYISTTSEEKRDEILKVFSGYAKGSIEVRVFENRGRDIAPKLVGFRDVYARYDIALSLHTKKSPHAGAALENWREYLYEHLLGSPEIVASIFDLLARDRVGMVFPQHFFFLRNILGWGANFATCRALLARMNIAIDENVMLECPSGSMFWCRTDALTKLLDLDLQFKDFDDEAGQIDGTLAHAIERAFLYVVEAGGYRWAKVALRERYPLPDTLIPIGSPEDVELEMHRVYRPLLAPGSPHT</sequence>
<dbReference type="InterPro" id="IPR007739">
    <property type="entry name" value="RgpF"/>
</dbReference>
<comment type="caution">
    <text evidence="1">The sequence shown here is derived from an EMBL/GenBank/DDBJ whole genome shotgun (WGS) entry which is preliminary data.</text>
</comment>
<dbReference type="Pfam" id="PF05045">
    <property type="entry name" value="RgpF"/>
    <property type="match status" value="1"/>
</dbReference>
<dbReference type="AlphaFoldDB" id="H0F4D2"/>
<dbReference type="EMBL" id="AGUF01000034">
    <property type="protein sequence ID" value="EHK66881.1"/>
    <property type="molecule type" value="Genomic_DNA"/>
</dbReference>
<reference evidence="1 2" key="1">
    <citation type="journal article" date="2012" name="J. Bacteriol.">
        <title>Genome sequence of the highly efficient arsenite-oxidizing bacterium Achromobacter arsenitoxydans SY8.</title>
        <authorList>
            <person name="Li X."/>
            <person name="Hu Y."/>
            <person name="Gong J."/>
            <person name="Lin Y."/>
            <person name="Johnstone L."/>
            <person name="Rensing C."/>
            <person name="Wang G."/>
        </authorList>
    </citation>
    <scope>NUCLEOTIDE SEQUENCE [LARGE SCALE GENOMIC DNA]</scope>
    <source>
        <strain evidence="1 2">SY8</strain>
    </source>
</reference>
<evidence type="ECO:0000313" key="1">
    <source>
        <dbReference type="EMBL" id="EHK66881.1"/>
    </source>
</evidence>
<organism evidence="1 2">
    <name type="scientific">Achromobacter arsenitoxydans SY8</name>
    <dbReference type="NCBI Taxonomy" id="477184"/>
    <lineage>
        <taxon>Bacteria</taxon>
        <taxon>Pseudomonadati</taxon>
        <taxon>Pseudomonadota</taxon>
        <taxon>Betaproteobacteria</taxon>
        <taxon>Burkholderiales</taxon>
        <taxon>Alcaligenaceae</taxon>
        <taxon>Achromobacter</taxon>
    </lineage>
</organism>
<dbReference type="eggNOG" id="COG3754">
    <property type="taxonomic scope" value="Bacteria"/>
</dbReference>
<keyword evidence="2" id="KW-1185">Reference proteome</keyword>
<dbReference type="Proteomes" id="UP000003113">
    <property type="component" value="Unassembled WGS sequence"/>
</dbReference>
<proteinExistence type="predicted"/>
<accession>H0F4D2</accession>
<evidence type="ECO:0000313" key="2">
    <source>
        <dbReference type="Proteomes" id="UP000003113"/>
    </source>
</evidence>
<dbReference type="OrthoDB" id="8666056at2"/>
<dbReference type="RefSeq" id="WP_008160787.1">
    <property type="nucleotide sequence ID" value="NZ_AGUF01000034.1"/>
</dbReference>
<name>H0F4D2_9BURK</name>
<protein>
    <submittedName>
        <fullName evidence="1">Lipopolysaccharide biosynthesis protein-like protein</fullName>
    </submittedName>
</protein>
<dbReference type="STRING" id="477184.KYC_08120"/>
<dbReference type="PATRIC" id="fig|477184.5.peg.1607"/>